<dbReference type="EMBL" id="DWYC01000062">
    <property type="protein sequence ID" value="HJB57373.1"/>
    <property type="molecule type" value="Genomic_DNA"/>
</dbReference>
<reference evidence="2" key="2">
    <citation type="submission" date="2021-04" db="EMBL/GenBank/DDBJ databases">
        <authorList>
            <person name="Gilroy R."/>
        </authorList>
    </citation>
    <scope>NUCLEOTIDE SEQUENCE</scope>
    <source>
        <strain evidence="2">CHK189-11263</strain>
    </source>
</reference>
<dbReference type="Proteomes" id="UP000824208">
    <property type="component" value="Unassembled WGS sequence"/>
</dbReference>
<dbReference type="InterPro" id="IPR036551">
    <property type="entry name" value="Flavin_trans-like"/>
</dbReference>
<proteinExistence type="predicted"/>
<name>A0A9D2S565_9FIRM</name>
<dbReference type="NCBIfam" id="NF006161">
    <property type="entry name" value="PRK08305.1"/>
    <property type="match status" value="1"/>
</dbReference>
<dbReference type="AlphaFoldDB" id="A0A9D2S565"/>
<dbReference type="Gene3D" id="3.40.50.1950">
    <property type="entry name" value="Flavin prenyltransferase-like"/>
    <property type="match status" value="1"/>
</dbReference>
<evidence type="ECO:0000259" key="1">
    <source>
        <dbReference type="Pfam" id="PF02441"/>
    </source>
</evidence>
<accession>A0A9D2S565</accession>
<evidence type="ECO:0000313" key="2">
    <source>
        <dbReference type="EMBL" id="HJB57373.1"/>
    </source>
</evidence>
<evidence type="ECO:0000313" key="3">
    <source>
        <dbReference type="Proteomes" id="UP000824208"/>
    </source>
</evidence>
<gene>
    <name evidence="2" type="ORF">H9714_07470</name>
</gene>
<dbReference type="SUPFAM" id="SSF52507">
    <property type="entry name" value="Homo-oligomeric flavin-containing Cys decarboxylases, HFCD"/>
    <property type="match status" value="1"/>
</dbReference>
<dbReference type="InterPro" id="IPR003382">
    <property type="entry name" value="Flavoprotein"/>
</dbReference>
<sequence length="197" mass="20977">MEQARIGFAFCGSFCTWGRAVEVLRQTAQRYETVIPIVSERGSGTDTRFGCARDFLEEMERICGRPVISTVVQAEPIGPKGLLDVLVICPCTGNTLAKLALGITDSTVTMAAKSHLRRGGAVVIALSTNDGLSASAKNIGALLDKKHVYFVPFGQDDPAGKPRSLQADFTQVTQAVEAARQGRQLQPILLGCPAAEG</sequence>
<dbReference type="Pfam" id="PF02441">
    <property type="entry name" value="Flavoprotein"/>
    <property type="match status" value="1"/>
</dbReference>
<organism evidence="2 3">
    <name type="scientific">Candidatus Flavonifractor intestinipullorum</name>
    <dbReference type="NCBI Taxonomy" id="2838587"/>
    <lineage>
        <taxon>Bacteria</taxon>
        <taxon>Bacillati</taxon>
        <taxon>Bacillota</taxon>
        <taxon>Clostridia</taxon>
        <taxon>Eubacteriales</taxon>
        <taxon>Oscillospiraceae</taxon>
        <taxon>Flavonifractor</taxon>
    </lineage>
</organism>
<reference evidence="2" key="1">
    <citation type="journal article" date="2021" name="PeerJ">
        <title>Extensive microbial diversity within the chicken gut microbiome revealed by metagenomics and culture.</title>
        <authorList>
            <person name="Gilroy R."/>
            <person name="Ravi A."/>
            <person name="Getino M."/>
            <person name="Pursley I."/>
            <person name="Horton D.L."/>
            <person name="Alikhan N.F."/>
            <person name="Baker D."/>
            <person name="Gharbi K."/>
            <person name="Hall N."/>
            <person name="Watson M."/>
            <person name="Adriaenssens E.M."/>
            <person name="Foster-Nyarko E."/>
            <person name="Jarju S."/>
            <person name="Secka A."/>
            <person name="Antonio M."/>
            <person name="Oren A."/>
            <person name="Chaudhuri R.R."/>
            <person name="La Ragione R."/>
            <person name="Hildebrand F."/>
            <person name="Pallen M.J."/>
        </authorList>
    </citation>
    <scope>NUCLEOTIDE SEQUENCE</scope>
    <source>
        <strain evidence="2">CHK189-11263</strain>
    </source>
</reference>
<feature type="domain" description="Flavoprotein" evidence="1">
    <location>
        <begin position="5"/>
        <end position="175"/>
    </location>
</feature>
<dbReference type="GO" id="GO:0003824">
    <property type="term" value="F:catalytic activity"/>
    <property type="evidence" value="ECO:0007669"/>
    <property type="project" value="InterPro"/>
</dbReference>
<comment type="caution">
    <text evidence="2">The sequence shown here is derived from an EMBL/GenBank/DDBJ whole genome shotgun (WGS) entry which is preliminary data.</text>
</comment>
<protein>
    <submittedName>
        <fullName evidence="2">Dipicolinate synthase subunit B</fullName>
    </submittedName>
</protein>